<organism evidence="1 2">
    <name type="scientific">Sphingomonas parapaucimobilis NBRC 15100</name>
    <dbReference type="NCBI Taxonomy" id="1219049"/>
    <lineage>
        <taxon>Bacteria</taxon>
        <taxon>Pseudomonadati</taxon>
        <taxon>Pseudomonadota</taxon>
        <taxon>Alphaproteobacteria</taxon>
        <taxon>Sphingomonadales</taxon>
        <taxon>Sphingomonadaceae</taxon>
        <taxon>Sphingomonas</taxon>
    </lineage>
</organism>
<comment type="caution">
    <text evidence="1">The sequence shown here is derived from an EMBL/GenBank/DDBJ whole genome shotgun (WGS) entry which is preliminary data.</text>
</comment>
<evidence type="ECO:0000313" key="1">
    <source>
        <dbReference type="EMBL" id="GAM00727.1"/>
    </source>
</evidence>
<reference evidence="1 2" key="1">
    <citation type="submission" date="2014-11" db="EMBL/GenBank/DDBJ databases">
        <title>Whole genome shotgun sequence of Sphingomonas parapaucimobilis NBRC 15100.</title>
        <authorList>
            <person name="Katano-Makiyama Y."/>
            <person name="Hosoyama A."/>
            <person name="Hashimoto M."/>
            <person name="Hosoyama Y."/>
            <person name="Noguchi M."/>
            <person name="Numata M."/>
            <person name="Tsuchikane K."/>
            <person name="Hirakata S."/>
            <person name="Uohara A."/>
            <person name="Shimodaira J."/>
            <person name="Ohji S."/>
            <person name="Ichikawa N."/>
            <person name="Kimura A."/>
            <person name="Yamazoe A."/>
            <person name="Fujita N."/>
        </authorList>
    </citation>
    <scope>NUCLEOTIDE SEQUENCE [LARGE SCALE GENOMIC DNA]</scope>
    <source>
        <strain evidence="1 2">NBRC 15100</strain>
    </source>
</reference>
<keyword evidence="2" id="KW-1185">Reference proteome</keyword>
<accession>A0A0A1W6D0</accession>
<dbReference type="RefSeq" id="WP_042486126.1">
    <property type="nucleotide sequence ID" value="NZ_BBPI01000035.1"/>
</dbReference>
<dbReference type="OrthoDB" id="7510885at2"/>
<proteinExistence type="predicted"/>
<evidence type="ECO:0000313" key="2">
    <source>
        <dbReference type="Proteomes" id="UP000032305"/>
    </source>
</evidence>
<gene>
    <name evidence="1" type="ORF">SP5_035_01280</name>
</gene>
<dbReference type="AlphaFoldDB" id="A0A0A1W6D0"/>
<dbReference type="EMBL" id="BBPI01000035">
    <property type="protein sequence ID" value="GAM00727.1"/>
    <property type="molecule type" value="Genomic_DNA"/>
</dbReference>
<protein>
    <submittedName>
        <fullName evidence="1">Uncharacterized protein</fullName>
    </submittedName>
</protein>
<dbReference type="Proteomes" id="UP000032305">
    <property type="component" value="Unassembled WGS sequence"/>
</dbReference>
<sequence length="130" mass="14929">MSSDWHPIATAPRDGTMLEVLVPSATGGLMEGRAYFDQAAYDGSWWWEDTAMADYVHDPIEECNHGAPVYWRAIERPSDPAEWLARRFYMERPARSDTFLSWQEAQREAAPYVDDLRRFATMAVAALRRA</sequence>
<name>A0A0A1W6D0_9SPHN</name>